<evidence type="ECO:0000256" key="2">
    <source>
        <dbReference type="ARBA" id="ARBA00022525"/>
    </source>
</evidence>
<evidence type="ECO:0000256" key="1">
    <source>
        <dbReference type="ARBA" id="ARBA00004613"/>
    </source>
</evidence>
<dbReference type="OrthoDB" id="7725475at2759"/>
<feature type="domain" description="Fibrinogen C-terminal" evidence="12">
    <location>
        <begin position="81"/>
        <end position="318"/>
    </location>
</feature>
<dbReference type="Proteomes" id="UP000504632">
    <property type="component" value="Chromosome 11"/>
</dbReference>
<sequence length="336" mass="37486">MVTRTFATFPGKFSVEEFPRPMDDEDGQGESDADVGEGKSSAGDCCEEMNRLLPELFAQSLVIQQLQAELAQQQANIPPSPQPHTQYSDCSQVFQDGNLASGLYAIRPQGSAASVIVFCDMSDGGGWTVVQRRTDGSESFDRAWLEYKHGFGDLFSTDGEFWLGNDPLHFLTTQGDYTLRINMEDFDGNKRFAEYRDVKVGDEKDDYELRLGEYTGNAGDSLSNGHNRPAGPWTGPQSSGQGLKFSTYDHPSQPDDPECIHHNTKSGWWFSRCHSGNLNGHYHNGPYQALTDDGLVWYTWHGIWYSIKSVVMMIRPSGFGETTDKGQYAQHEAFSP</sequence>
<dbReference type="Gene3D" id="3.90.215.10">
    <property type="entry name" value="Gamma Fibrinogen, chain A, domain 1"/>
    <property type="match status" value="1"/>
</dbReference>
<dbReference type="GO" id="GO:0042730">
    <property type="term" value="P:fibrinolysis"/>
    <property type="evidence" value="ECO:0007669"/>
    <property type="project" value="TreeGrafter"/>
</dbReference>
<evidence type="ECO:0000313" key="13">
    <source>
        <dbReference type="Proteomes" id="UP000504632"/>
    </source>
</evidence>
<dbReference type="InterPro" id="IPR036056">
    <property type="entry name" value="Fibrinogen-like_C"/>
</dbReference>
<keyword evidence="5" id="KW-0175">Coiled coil</keyword>
<evidence type="ECO:0000256" key="9">
    <source>
        <dbReference type="ARBA" id="ARBA00049639"/>
    </source>
</evidence>
<keyword evidence="7" id="KW-1015">Disulfide bond</keyword>
<dbReference type="InterPro" id="IPR014716">
    <property type="entry name" value="Fibrinogen_a/b/g_C_1"/>
</dbReference>
<evidence type="ECO:0000256" key="6">
    <source>
        <dbReference type="ARBA" id="ARBA00023130"/>
    </source>
</evidence>
<evidence type="ECO:0000256" key="4">
    <source>
        <dbReference type="ARBA" id="ARBA00022859"/>
    </source>
</evidence>
<reference evidence="13" key="1">
    <citation type="submission" date="2024-06" db="UniProtKB">
        <authorList>
            <consortium name="RefSeq"/>
        </authorList>
    </citation>
    <scope>NUCLEOTIDE SEQUENCE [LARGE SCALE GENOMIC DNA]</scope>
</reference>
<dbReference type="InParanoid" id="A0A6J2WJ90"/>
<dbReference type="FunFam" id="3.90.215.10:FF:000001">
    <property type="entry name" value="Tenascin isoform 1"/>
    <property type="match status" value="1"/>
</dbReference>
<proteinExistence type="predicted"/>
<keyword evidence="13" id="KW-1185">Reference proteome</keyword>
<evidence type="ECO:0000313" key="14">
    <source>
        <dbReference type="RefSeq" id="XP_030643737.1"/>
    </source>
</evidence>
<comment type="subcellular location">
    <subcellularLocation>
        <location evidence="1">Secreted</location>
    </subcellularLocation>
</comment>
<dbReference type="InterPro" id="IPR002181">
    <property type="entry name" value="Fibrinogen_a/b/g_C_dom"/>
</dbReference>
<feature type="compositionally biased region" description="Acidic residues" evidence="11">
    <location>
        <begin position="23"/>
        <end position="35"/>
    </location>
</feature>
<dbReference type="NCBIfam" id="NF040941">
    <property type="entry name" value="GGGWT_bact"/>
    <property type="match status" value="1"/>
</dbReference>
<organism evidence="13 14">
    <name type="scientific">Chanos chanos</name>
    <name type="common">Milkfish</name>
    <name type="synonym">Mugil chanos</name>
    <dbReference type="NCBI Taxonomy" id="29144"/>
    <lineage>
        <taxon>Eukaryota</taxon>
        <taxon>Metazoa</taxon>
        <taxon>Chordata</taxon>
        <taxon>Craniata</taxon>
        <taxon>Vertebrata</taxon>
        <taxon>Euteleostomi</taxon>
        <taxon>Actinopterygii</taxon>
        <taxon>Neopterygii</taxon>
        <taxon>Teleostei</taxon>
        <taxon>Ostariophysi</taxon>
        <taxon>Gonorynchiformes</taxon>
        <taxon>Chanidae</taxon>
        <taxon>Chanos</taxon>
    </lineage>
</organism>
<keyword evidence="4" id="KW-0391">Immunity</keyword>
<dbReference type="PROSITE" id="PS00514">
    <property type="entry name" value="FIBRINOGEN_C_1"/>
    <property type="match status" value="1"/>
</dbReference>
<dbReference type="AlphaFoldDB" id="A0A6J2WJ90"/>
<dbReference type="GeneID" id="115823854"/>
<dbReference type="GO" id="GO:0002250">
    <property type="term" value="P:adaptive immune response"/>
    <property type="evidence" value="ECO:0007669"/>
    <property type="project" value="UniProtKB-KW"/>
</dbReference>
<dbReference type="SUPFAM" id="SSF56496">
    <property type="entry name" value="Fibrinogen C-terminal domain-like"/>
    <property type="match status" value="1"/>
</dbReference>
<name>A0A6J2WJ90_CHACN</name>
<dbReference type="Pfam" id="PF00147">
    <property type="entry name" value="Fibrinogen_C"/>
    <property type="match status" value="1"/>
</dbReference>
<accession>A0A6J2WJ90</accession>
<dbReference type="GO" id="GO:0034116">
    <property type="term" value="P:positive regulation of heterotypic cell-cell adhesion"/>
    <property type="evidence" value="ECO:0007669"/>
    <property type="project" value="TreeGrafter"/>
</dbReference>
<dbReference type="SMART" id="SM00186">
    <property type="entry name" value="FBG"/>
    <property type="match status" value="1"/>
</dbReference>
<keyword evidence="6" id="KW-1064">Adaptive immunity</keyword>
<dbReference type="RefSeq" id="XP_030643737.1">
    <property type="nucleotide sequence ID" value="XM_030787877.1"/>
</dbReference>
<dbReference type="GO" id="GO:0070527">
    <property type="term" value="P:platelet aggregation"/>
    <property type="evidence" value="ECO:0007669"/>
    <property type="project" value="TreeGrafter"/>
</dbReference>
<keyword evidence="3" id="KW-0732">Signal</keyword>
<evidence type="ECO:0000259" key="12">
    <source>
        <dbReference type="PROSITE" id="PS51406"/>
    </source>
</evidence>
<dbReference type="PANTHER" id="PTHR47221:SF8">
    <property type="entry name" value="FIBRINOGEN LIKE 1A"/>
    <property type="match status" value="1"/>
</dbReference>
<dbReference type="GO" id="GO:0072377">
    <property type="term" value="P:blood coagulation, common pathway"/>
    <property type="evidence" value="ECO:0007669"/>
    <property type="project" value="TreeGrafter"/>
</dbReference>
<comment type="subunit">
    <text evidence="10">Homodimer. Interacts (via the Fibrinogen C-terminal domain) with LAG3 (via Ig-like domains 1 and 2).</text>
</comment>
<evidence type="ECO:0000256" key="3">
    <source>
        <dbReference type="ARBA" id="ARBA00022729"/>
    </source>
</evidence>
<evidence type="ECO:0000256" key="11">
    <source>
        <dbReference type="SAM" id="MobiDB-lite"/>
    </source>
</evidence>
<dbReference type="PROSITE" id="PS51406">
    <property type="entry name" value="FIBRINOGEN_C_2"/>
    <property type="match status" value="1"/>
</dbReference>
<protein>
    <recommendedName>
        <fullName evidence="8">Fibrinogen-like protein 1</fullName>
    </recommendedName>
</protein>
<feature type="region of interest" description="Disordered" evidence="11">
    <location>
        <begin position="218"/>
        <end position="257"/>
    </location>
</feature>
<feature type="region of interest" description="Disordered" evidence="11">
    <location>
        <begin position="13"/>
        <end position="42"/>
    </location>
</feature>
<evidence type="ECO:0000256" key="5">
    <source>
        <dbReference type="ARBA" id="ARBA00023054"/>
    </source>
</evidence>
<evidence type="ECO:0000256" key="10">
    <source>
        <dbReference type="ARBA" id="ARBA00049681"/>
    </source>
</evidence>
<dbReference type="InterPro" id="IPR020837">
    <property type="entry name" value="Fibrinogen_CS"/>
</dbReference>
<evidence type="ECO:0000256" key="8">
    <source>
        <dbReference type="ARBA" id="ARBA00039489"/>
    </source>
</evidence>
<evidence type="ECO:0000256" key="7">
    <source>
        <dbReference type="ARBA" id="ARBA00023157"/>
    </source>
</evidence>
<keyword evidence="2" id="KW-0964">Secreted</keyword>
<dbReference type="PANTHER" id="PTHR47221">
    <property type="entry name" value="FIBRINOGEN ALPHA CHAIN"/>
    <property type="match status" value="1"/>
</dbReference>
<dbReference type="GO" id="GO:0030674">
    <property type="term" value="F:protein-macromolecule adaptor activity"/>
    <property type="evidence" value="ECO:0007669"/>
    <property type="project" value="TreeGrafter"/>
</dbReference>
<dbReference type="GO" id="GO:0005577">
    <property type="term" value="C:fibrinogen complex"/>
    <property type="evidence" value="ECO:0007669"/>
    <property type="project" value="TreeGrafter"/>
</dbReference>
<dbReference type="GO" id="GO:0005201">
    <property type="term" value="F:extracellular matrix structural constituent"/>
    <property type="evidence" value="ECO:0007669"/>
    <property type="project" value="TreeGrafter"/>
</dbReference>
<gene>
    <name evidence="14" type="primary">LOC115823854</name>
</gene>
<dbReference type="InterPro" id="IPR037579">
    <property type="entry name" value="FIB_ANG-like"/>
</dbReference>
<comment type="function">
    <text evidence="9">Immune suppressive molecule that inhibits antigen-specific T-cell activation by acting as a major ligand of LAG3. Responsible for LAG3 T-cell inhibitory function. Binds LAG3 independently from MHC class II (MHC-II). Secreted by, and promotes growth of, hepatocytes.</text>
</comment>
<dbReference type="CDD" id="cd00087">
    <property type="entry name" value="FReD"/>
    <property type="match status" value="1"/>
</dbReference>
<reference evidence="14" key="2">
    <citation type="submission" date="2025-08" db="UniProtKB">
        <authorList>
            <consortium name="RefSeq"/>
        </authorList>
    </citation>
    <scope>IDENTIFICATION</scope>
</reference>